<organism evidence="3 4">
    <name type="scientific">Aureliella helgolandensis</name>
    <dbReference type="NCBI Taxonomy" id="2527968"/>
    <lineage>
        <taxon>Bacteria</taxon>
        <taxon>Pseudomonadati</taxon>
        <taxon>Planctomycetota</taxon>
        <taxon>Planctomycetia</taxon>
        <taxon>Pirellulales</taxon>
        <taxon>Pirellulaceae</taxon>
        <taxon>Aureliella</taxon>
    </lineage>
</organism>
<keyword evidence="2" id="KW-1133">Transmembrane helix</keyword>
<gene>
    <name evidence="3" type="ORF">Q31a_13530</name>
</gene>
<proteinExistence type="predicted"/>
<keyword evidence="2" id="KW-0472">Membrane</keyword>
<dbReference type="InterPro" id="IPR010406">
    <property type="entry name" value="DUF1003"/>
</dbReference>
<keyword evidence="2" id="KW-0812">Transmembrane</keyword>
<evidence type="ECO:0000256" key="1">
    <source>
        <dbReference type="SAM" id="MobiDB-lite"/>
    </source>
</evidence>
<keyword evidence="4" id="KW-1185">Reference proteome</keyword>
<dbReference type="PANTHER" id="PTHR41386">
    <property type="entry name" value="INTEGRAL MEMBRANE PROTEIN-RELATED"/>
    <property type="match status" value="1"/>
</dbReference>
<feature type="region of interest" description="Disordered" evidence="1">
    <location>
        <begin position="1"/>
        <end position="25"/>
    </location>
</feature>
<evidence type="ECO:0000256" key="2">
    <source>
        <dbReference type="SAM" id="Phobius"/>
    </source>
</evidence>
<dbReference type="EMBL" id="CP036298">
    <property type="protein sequence ID" value="QDV23058.1"/>
    <property type="molecule type" value="Genomic_DNA"/>
</dbReference>
<dbReference type="KEGG" id="ahel:Q31a_13530"/>
<accession>A0A518G388</accession>
<feature type="transmembrane region" description="Helical" evidence="2">
    <location>
        <begin position="144"/>
        <end position="164"/>
    </location>
</feature>
<reference evidence="3 4" key="1">
    <citation type="submission" date="2019-02" db="EMBL/GenBank/DDBJ databases">
        <title>Deep-cultivation of Planctomycetes and their phenomic and genomic characterization uncovers novel biology.</title>
        <authorList>
            <person name="Wiegand S."/>
            <person name="Jogler M."/>
            <person name="Boedeker C."/>
            <person name="Pinto D."/>
            <person name="Vollmers J."/>
            <person name="Rivas-Marin E."/>
            <person name="Kohn T."/>
            <person name="Peeters S.H."/>
            <person name="Heuer A."/>
            <person name="Rast P."/>
            <person name="Oberbeckmann S."/>
            <person name="Bunk B."/>
            <person name="Jeske O."/>
            <person name="Meyerdierks A."/>
            <person name="Storesund J.E."/>
            <person name="Kallscheuer N."/>
            <person name="Luecker S."/>
            <person name="Lage O.M."/>
            <person name="Pohl T."/>
            <person name="Merkel B.J."/>
            <person name="Hornburger P."/>
            <person name="Mueller R.-W."/>
            <person name="Bruemmer F."/>
            <person name="Labrenz M."/>
            <person name="Spormann A.M."/>
            <person name="Op den Camp H."/>
            <person name="Overmann J."/>
            <person name="Amann R."/>
            <person name="Jetten M.S.M."/>
            <person name="Mascher T."/>
            <person name="Medema M.H."/>
            <person name="Devos D.P."/>
            <person name="Kaster A.-K."/>
            <person name="Ovreas L."/>
            <person name="Rohde M."/>
            <person name="Galperin M.Y."/>
            <person name="Jogler C."/>
        </authorList>
    </citation>
    <scope>NUCLEOTIDE SEQUENCE [LARGE SCALE GENOMIC DNA]</scope>
    <source>
        <strain evidence="3 4">Q31a</strain>
    </source>
</reference>
<feature type="compositionally biased region" description="Low complexity" evidence="1">
    <location>
        <begin position="8"/>
        <end position="20"/>
    </location>
</feature>
<evidence type="ECO:0000313" key="3">
    <source>
        <dbReference type="EMBL" id="QDV23058.1"/>
    </source>
</evidence>
<dbReference type="Proteomes" id="UP000318017">
    <property type="component" value="Chromosome"/>
</dbReference>
<protein>
    <submittedName>
        <fullName evidence="3">Uncharacterized protein</fullName>
    </submittedName>
</protein>
<sequence>MLKEKSQRSTTRTQSTRTKSGPGHLKAKSQFTCQICGKSFPTAHVVPARFVRPAIVDAITVEYKNWSNEGYVCHEDLNRYRSEYVQKVLTEEKGELSDLELEVIRSLKEHDILSQNLGAAEFQDFTLGERLADRVASFGGSWTFITFFASVLIVWIAISSIAMIGKPFDPTLTSC</sequence>
<dbReference type="AlphaFoldDB" id="A0A518G388"/>
<dbReference type="PANTHER" id="PTHR41386:SF1">
    <property type="entry name" value="MEMBRANE PROTEIN"/>
    <property type="match status" value="1"/>
</dbReference>
<name>A0A518G388_9BACT</name>
<evidence type="ECO:0000313" key="4">
    <source>
        <dbReference type="Proteomes" id="UP000318017"/>
    </source>
</evidence>